<dbReference type="Proteomes" id="UP000494115">
    <property type="component" value="Unassembled WGS sequence"/>
</dbReference>
<organism evidence="1 2">
    <name type="scientific">Pararobbsia alpina</name>
    <dbReference type="NCBI Taxonomy" id="621374"/>
    <lineage>
        <taxon>Bacteria</taxon>
        <taxon>Pseudomonadati</taxon>
        <taxon>Pseudomonadota</taxon>
        <taxon>Betaproteobacteria</taxon>
        <taxon>Burkholderiales</taxon>
        <taxon>Burkholderiaceae</taxon>
        <taxon>Pararobbsia</taxon>
    </lineage>
</organism>
<evidence type="ECO:0000313" key="2">
    <source>
        <dbReference type="Proteomes" id="UP000494115"/>
    </source>
</evidence>
<accession>A0A6S7C322</accession>
<reference evidence="1 2" key="1">
    <citation type="submission" date="2020-04" db="EMBL/GenBank/DDBJ databases">
        <authorList>
            <person name="De Canck E."/>
        </authorList>
    </citation>
    <scope>NUCLEOTIDE SEQUENCE [LARGE SCALE GENOMIC DNA]</scope>
    <source>
        <strain evidence="1 2">LMG 28138</strain>
    </source>
</reference>
<name>A0A6S7C322_9BURK</name>
<gene>
    <name evidence="1" type="ORF">LMG28138_04814</name>
</gene>
<keyword evidence="2" id="KW-1185">Reference proteome</keyword>
<dbReference type="EMBL" id="CADIKM010000036">
    <property type="protein sequence ID" value="CAB3800209.1"/>
    <property type="molecule type" value="Genomic_DNA"/>
</dbReference>
<evidence type="ECO:0000313" key="1">
    <source>
        <dbReference type="EMBL" id="CAB3800209.1"/>
    </source>
</evidence>
<sequence length="61" mass="7016">MRRWRGKEIEGIERIEATAACSSGRDNSLRNITLTSNLSSIHENRKDRCNDGLPGIEFRRQ</sequence>
<dbReference type="AlphaFoldDB" id="A0A6S7C322"/>
<protein>
    <submittedName>
        <fullName evidence="1">Uncharacterized protein</fullName>
    </submittedName>
</protein>
<proteinExistence type="predicted"/>